<dbReference type="Gene3D" id="3.60.21.10">
    <property type="match status" value="1"/>
</dbReference>
<comment type="similarity">
    <text evidence="1">Belongs to the CapA family.</text>
</comment>
<dbReference type="Proteomes" id="UP000313849">
    <property type="component" value="Unassembled WGS sequence"/>
</dbReference>
<feature type="domain" description="Capsule synthesis protein CapA" evidence="3">
    <location>
        <begin position="61"/>
        <end position="314"/>
    </location>
</feature>
<evidence type="ECO:0000313" key="5">
    <source>
        <dbReference type="Proteomes" id="UP000313849"/>
    </source>
</evidence>
<dbReference type="SUPFAM" id="SSF56300">
    <property type="entry name" value="Metallo-dependent phosphatases"/>
    <property type="match status" value="1"/>
</dbReference>
<evidence type="ECO:0000256" key="2">
    <source>
        <dbReference type="SAM" id="MobiDB-lite"/>
    </source>
</evidence>
<evidence type="ECO:0000313" key="4">
    <source>
        <dbReference type="EMBL" id="TNU77385.1"/>
    </source>
</evidence>
<protein>
    <submittedName>
        <fullName evidence="4">CapA family protein</fullName>
    </submittedName>
</protein>
<dbReference type="InterPro" id="IPR019079">
    <property type="entry name" value="Capsule_synth_CapA"/>
</dbReference>
<dbReference type="InterPro" id="IPR029052">
    <property type="entry name" value="Metallo-depent_PP-like"/>
</dbReference>
<dbReference type="Pfam" id="PF09587">
    <property type="entry name" value="PGA_cap"/>
    <property type="match status" value="1"/>
</dbReference>
<dbReference type="PANTHER" id="PTHR33393:SF13">
    <property type="entry name" value="PGA BIOSYNTHESIS PROTEIN CAPA"/>
    <property type="match status" value="1"/>
</dbReference>
<feature type="compositionally biased region" description="Low complexity" evidence="2">
    <location>
        <begin position="16"/>
        <end position="45"/>
    </location>
</feature>
<gene>
    <name evidence="4" type="ORF">FH969_00480</name>
</gene>
<dbReference type="PANTHER" id="PTHR33393">
    <property type="entry name" value="POLYGLUTAMINE SYNTHESIS ACCESSORY PROTEIN RV0574C-RELATED"/>
    <property type="match status" value="1"/>
</dbReference>
<feature type="region of interest" description="Disordered" evidence="2">
    <location>
        <begin position="1"/>
        <end position="56"/>
    </location>
</feature>
<sequence length="418" mass="42446">MAGGLHSSPGGAAPVDPDTSASTPSADAAASAGAGAATPTSAAPETPSPAPTPTTEDATFTIVAAGDVLPHTTVLKNAEDGSGGWDFTPLWDAVTPWISAADLAICHLEVPVVAPGTQPIGYPVFGAPTTIARDLQEAGWDGCSTASNHAVDQGWPGIVATLDALDAAGLGHAGTARTAEEATQPQLYRLSRGGRDITVAHLAATYGTNGLPIPAQEPWSVQLIDPSRLIAQAQAARAAGADLVIASIHWGVEYQDAPNADQTTLAQQLADSGAVDLVIGNHPHVPQPVALLDGGPSGEGMWVAYSLGNFISNQDSKCCRAQTATGALVSVSVSSTDADPARVTGLEWSGVTVDRLGAQRVYPLPDLIAGRLDAPALTLSPTEIATREQLLTDVMAPAPERTAPPVPTGDPAVVVPRS</sequence>
<dbReference type="SMART" id="SM00854">
    <property type="entry name" value="PGA_cap"/>
    <property type="match status" value="1"/>
</dbReference>
<dbReference type="OrthoDB" id="9810718at2"/>
<evidence type="ECO:0000256" key="1">
    <source>
        <dbReference type="ARBA" id="ARBA00005662"/>
    </source>
</evidence>
<feature type="region of interest" description="Disordered" evidence="2">
    <location>
        <begin position="398"/>
        <end position="418"/>
    </location>
</feature>
<comment type="caution">
    <text evidence="4">The sequence shown here is derived from an EMBL/GenBank/DDBJ whole genome shotgun (WGS) entry which is preliminary data.</text>
</comment>
<accession>A0A5C5BGX7</accession>
<reference evidence="4 5" key="1">
    <citation type="submission" date="2019-06" db="EMBL/GenBank/DDBJ databases">
        <title>Draft genome sequence of Miniimonas arenae KCTC 19750T isolated from sea sand.</title>
        <authorList>
            <person name="Park S.-J."/>
        </authorList>
    </citation>
    <scope>NUCLEOTIDE SEQUENCE [LARGE SCALE GENOMIC DNA]</scope>
    <source>
        <strain evidence="4 5">KCTC 19750</strain>
    </source>
</reference>
<name>A0A5C5BGX7_9MICO</name>
<dbReference type="CDD" id="cd07381">
    <property type="entry name" value="MPP_CapA"/>
    <property type="match status" value="1"/>
</dbReference>
<evidence type="ECO:0000259" key="3">
    <source>
        <dbReference type="SMART" id="SM00854"/>
    </source>
</evidence>
<dbReference type="AlphaFoldDB" id="A0A5C5BGX7"/>
<proteinExistence type="inferred from homology"/>
<dbReference type="InterPro" id="IPR052169">
    <property type="entry name" value="CW_Biosynth-Accessory"/>
</dbReference>
<keyword evidence="5" id="KW-1185">Reference proteome</keyword>
<organism evidence="4 5">
    <name type="scientific">Miniimonas arenae</name>
    <dbReference type="NCBI Taxonomy" id="676201"/>
    <lineage>
        <taxon>Bacteria</taxon>
        <taxon>Bacillati</taxon>
        <taxon>Actinomycetota</taxon>
        <taxon>Actinomycetes</taxon>
        <taxon>Micrococcales</taxon>
        <taxon>Beutenbergiaceae</taxon>
        <taxon>Miniimonas</taxon>
    </lineage>
</organism>
<dbReference type="EMBL" id="VENP01000001">
    <property type="protein sequence ID" value="TNU77385.1"/>
    <property type="molecule type" value="Genomic_DNA"/>
</dbReference>